<feature type="transmembrane region" description="Helical" evidence="6">
    <location>
        <begin position="140"/>
        <end position="164"/>
    </location>
</feature>
<comment type="caution">
    <text evidence="7">The sequence shown here is derived from an EMBL/GenBank/DDBJ whole genome shotgun (WGS) entry which is preliminary data.</text>
</comment>
<evidence type="ECO:0000256" key="6">
    <source>
        <dbReference type="SAM" id="Phobius"/>
    </source>
</evidence>
<dbReference type="GO" id="GO:0015171">
    <property type="term" value="F:amino acid transmembrane transporter activity"/>
    <property type="evidence" value="ECO:0007669"/>
    <property type="project" value="TreeGrafter"/>
</dbReference>
<evidence type="ECO:0000256" key="4">
    <source>
        <dbReference type="ARBA" id="ARBA00022989"/>
    </source>
</evidence>
<dbReference type="Pfam" id="PF01810">
    <property type="entry name" value="LysE"/>
    <property type="match status" value="1"/>
</dbReference>
<dbReference type="GO" id="GO:0033228">
    <property type="term" value="P:cysteine export across plasma membrane"/>
    <property type="evidence" value="ECO:0007669"/>
    <property type="project" value="TreeGrafter"/>
</dbReference>
<dbReference type="Proteomes" id="UP000309186">
    <property type="component" value="Unassembled WGS sequence"/>
</dbReference>
<evidence type="ECO:0000256" key="1">
    <source>
        <dbReference type="ARBA" id="ARBA00004651"/>
    </source>
</evidence>
<keyword evidence="5 6" id="KW-0472">Membrane</keyword>
<evidence type="ECO:0000256" key="5">
    <source>
        <dbReference type="ARBA" id="ARBA00023136"/>
    </source>
</evidence>
<evidence type="ECO:0000313" key="8">
    <source>
        <dbReference type="Proteomes" id="UP000309186"/>
    </source>
</evidence>
<keyword evidence="3 6" id="KW-0812">Transmembrane</keyword>
<comment type="subcellular location">
    <subcellularLocation>
        <location evidence="1">Cell membrane</location>
        <topology evidence="1">Multi-pass membrane protein</topology>
    </subcellularLocation>
</comment>
<evidence type="ECO:0000256" key="2">
    <source>
        <dbReference type="ARBA" id="ARBA00022475"/>
    </source>
</evidence>
<dbReference type="PANTHER" id="PTHR30086">
    <property type="entry name" value="ARGININE EXPORTER PROTEIN ARGO"/>
    <property type="match status" value="1"/>
</dbReference>
<sequence>MTQEIILAFAAFAFVSSITPGPNNLMLMSSGANFGFKMTVPHLMGVVIGFAIMIELVGLGVMQLFNAFPVTYDILKVVSIVYLLYLTYKIATATPSESKDITEKGKPFSFMQAALFQWVNPKAWTMALTAVSVYAPEQNLLTVTIISVIFAVVGFPCVMSWIVLGQKMQAILKQPSHMKKFNWAMAGLLIISIVPAL</sequence>
<name>A0A5R9PY47_9GAMM</name>
<proteinExistence type="predicted"/>
<reference evidence="7 8" key="1">
    <citation type="submission" date="2018-01" db="EMBL/GenBank/DDBJ databases">
        <title>Co-occurrence of chitin degradation, pigmentation and bioactivity in marine Pseudoalteromonas.</title>
        <authorList>
            <person name="Paulsen S."/>
            <person name="Gram L."/>
            <person name="Machado H."/>
        </authorList>
    </citation>
    <scope>NUCLEOTIDE SEQUENCE [LARGE SCALE GENOMIC DNA]</scope>
    <source>
        <strain evidence="7 8">S3663</strain>
    </source>
</reference>
<dbReference type="OrthoDB" id="9812084at2"/>
<keyword evidence="4 6" id="KW-1133">Transmembrane helix</keyword>
<evidence type="ECO:0000313" key="7">
    <source>
        <dbReference type="EMBL" id="TLX45236.1"/>
    </source>
</evidence>
<dbReference type="PANTHER" id="PTHR30086:SF20">
    <property type="entry name" value="ARGININE EXPORTER PROTEIN ARGO-RELATED"/>
    <property type="match status" value="1"/>
</dbReference>
<feature type="transmembrane region" description="Helical" evidence="6">
    <location>
        <begin position="74"/>
        <end position="91"/>
    </location>
</feature>
<organism evidence="7 8">
    <name type="scientific">Pseudoalteromonas phenolica</name>
    <dbReference type="NCBI Taxonomy" id="161398"/>
    <lineage>
        <taxon>Bacteria</taxon>
        <taxon>Pseudomonadati</taxon>
        <taxon>Pseudomonadota</taxon>
        <taxon>Gammaproteobacteria</taxon>
        <taxon>Alteromonadales</taxon>
        <taxon>Pseudoalteromonadaceae</taxon>
        <taxon>Pseudoalteromonas</taxon>
    </lineage>
</organism>
<dbReference type="InterPro" id="IPR001123">
    <property type="entry name" value="LeuE-type"/>
</dbReference>
<dbReference type="RefSeq" id="WP_138484443.1">
    <property type="nucleotide sequence ID" value="NZ_PPSW01000047.1"/>
</dbReference>
<evidence type="ECO:0000256" key="3">
    <source>
        <dbReference type="ARBA" id="ARBA00022692"/>
    </source>
</evidence>
<protein>
    <submittedName>
        <fullName evidence="7">Lysine transporter LysE</fullName>
    </submittedName>
</protein>
<keyword evidence="2" id="KW-1003">Cell membrane</keyword>
<gene>
    <name evidence="7" type="ORF">C1E24_19770</name>
</gene>
<dbReference type="GO" id="GO:0005886">
    <property type="term" value="C:plasma membrane"/>
    <property type="evidence" value="ECO:0007669"/>
    <property type="project" value="UniProtKB-SubCell"/>
</dbReference>
<feature type="transmembrane region" description="Helical" evidence="6">
    <location>
        <begin position="41"/>
        <end position="62"/>
    </location>
</feature>
<dbReference type="AlphaFoldDB" id="A0A5R9PY47"/>
<accession>A0A5R9PY47</accession>
<dbReference type="EMBL" id="PPSW01000047">
    <property type="protein sequence ID" value="TLX45236.1"/>
    <property type="molecule type" value="Genomic_DNA"/>
</dbReference>